<feature type="region of interest" description="Disordered" evidence="1">
    <location>
        <begin position="944"/>
        <end position="973"/>
    </location>
</feature>
<dbReference type="OrthoDB" id="444265at2759"/>
<name>A0A834R0Q6_SARSC</name>
<feature type="compositionally biased region" description="Polar residues" evidence="1">
    <location>
        <begin position="773"/>
        <end position="788"/>
    </location>
</feature>
<evidence type="ECO:0000313" key="2">
    <source>
        <dbReference type="EMBL" id="KAF7487625.1"/>
    </source>
</evidence>
<gene>
    <name evidence="2" type="ORF">SSS_6628</name>
</gene>
<feature type="compositionally biased region" description="Polar residues" evidence="1">
    <location>
        <begin position="1068"/>
        <end position="1078"/>
    </location>
</feature>
<feature type="region of interest" description="Disordered" evidence="1">
    <location>
        <begin position="1451"/>
        <end position="1481"/>
    </location>
</feature>
<dbReference type="EMBL" id="WVUK01000066">
    <property type="protein sequence ID" value="KAF7487625.1"/>
    <property type="molecule type" value="Genomic_DNA"/>
</dbReference>
<feature type="region of interest" description="Disordered" evidence="1">
    <location>
        <begin position="1542"/>
        <end position="1562"/>
    </location>
</feature>
<accession>A0A834R0Q6</accession>
<feature type="region of interest" description="Disordered" evidence="1">
    <location>
        <begin position="503"/>
        <end position="531"/>
    </location>
</feature>
<reference evidence="2" key="2">
    <citation type="submission" date="2020-01" db="EMBL/GenBank/DDBJ databases">
        <authorList>
            <person name="Korhonen P.K.K."/>
            <person name="Guangxu M.G."/>
            <person name="Wang T.W."/>
            <person name="Stroehlein A.J.S."/>
            <person name="Young N.D."/>
            <person name="Ang C.-S.A."/>
            <person name="Fernando D.W.F."/>
            <person name="Lu H.L."/>
            <person name="Taylor S.T."/>
            <person name="Ehtesham M.E.M."/>
            <person name="Najaraj S.H.N."/>
            <person name="Harsha G.H.G."/>
            <person name="Madugundu A.M."/>
            <person name="Renuse S.R."/>
            <person name="Holt D.H."/>
            <person name="Pandey A.P."/>
            <person name="Papenfuss A.P."/>
            <person name="Gasser R.B.G."/>
            <person name="Fischer K.F."/>
        </authorList>
    </citation>
    <scope>NUCLEOTIDE SEQUENCE</scope>
    <source>
        <strain evidence="2">SSS_KF_BRIS2020</strain>
    </source>
</reference>
<feature type="region of interest" description="Disordered" evidence="1">
    <location>
        <begin position="1059"/>
        <end position="1083"/>
    </location>
</feature>
<feature type="region of interest" description="Disordered" evidence="1">
    <location>
        <begin position="987"/>
        <end position="1006"/>
    </location>
</feature>
<feature type="compositionally biased region" description="Basic and acidic residues" evidence="1">
    <location>
        <begin position="1752"/>
        <end position="1762"/>
    </location>
</feature>
<feature type="compositionally biased region" description="Low complexity" evidence="1">
    <location>
        <begin position="1696"/>
        <end position="1707"/>
    </location>
</feature>
<feature type="compositionally biased region" description="Acidic residues" evidence="1">
    <location>
        <begin position="511"/>
        <end position="531"/>
    </location>
</feature>
<feature type="region of interest" description="Disordered" evidence="1">
    <location>
        <begin position="773"/>
        <end position="796"/>
    </location>
</feature>
<feature type="compositionally biased region" description="Low complexity" evidence="1">
    <location>
        <begin position="1732"/>
        <end position="1751"/>
    </location>
</feature>
<feature type="compositionally biased region" description="Low complexity" evidence="1">
    <location>
        <begin position="871"/>
        <end position="880"/>
    </location>
</feature>
<feature type="compositionally biased region" description="Polar residues" evidence="1">
    <location>
        <begin position="881"/>
        <end position="901"/>
    </location>
</feature>
<feature type="region of interest" description="Disordered" evidence="1">
    <location>
        <begin position="1122"/>
        <end position="1146"/>
    </location>
</feature>
<feature type="region of interest" description="Disordered" evidence="1">
    <location>
        <begin position="871"/>
        <end position="901"/>
    </location>
</feature>
<proteinExistence type="predicted"/>
<feature type="region of interest" description="Disordered" evidence="1">
    <location>
        <begin position="1381"/>
        <end position="1411"/>
    </location>
</feature>
<feature type="region of interest" description="Disordered" evidence="1">
    <location>
        <begin position="1243"/>
        <end position="1270"/>
    </location>
</feature>
<dbReference type="Proteomes" id="UP000070412">
    <property type="component" value="Unassembled WGS sequence"/>
</dbReference>
<evidence type="ECO:0000313" key="4">
    <source>
        <dbReference type="Proteomes" id="UP000070412"/>
    </source>
</evidence>
<feature type="compositionally biased region" description="Polar residues" evidence="1">
    <location>
        <begin position="1389"/>
        <end position="1406"/>
    </location>
</feature>
<feature type="compositionally biased region" description="Polar residues" evidence="1">
    <location>
        <begin position="1451"/>
        <end position="1463"/>
    </location>
</feature>
<evidence type="ECO:0000256" key="1">
    <source>
        <dbReference type="SAM" id="MobiDB-lite"/>
    </source>
</evidence>
<feature type="compositionally biased region" description="Polar residues" evidence="1">
    <location>
        <begin position="1126"/>
        <end position="1143"/>
    </location>
</feature>
<feature type="compositionally biased region" description="Polar residues" evidence="1">
    <location>
        <begin position="1471"/>
        <end position="1481"/>
    </location>
</feature>
<sequence length="1762" mass="197730">MVISDFDGNPQHKQSDSDQINEHFCSNTICEESKNRISSTKRSISERISKSEDFTNKNSSTTSSSSLSTSKLSSFSLMSSASSNSSTSSSCSSSTSPSSVLISAMRRIKTRFKKKSKNEVLVCDGNDDITFIRYHNTGTDSSINPHPPSFLFEQKPKHIHSTSLSAPESPNRPYDLMFHSHGFPKDRYPHPRKLSDNYFSIRNITFEEHEYDEVAVDNAEGIIDTTEFNSLSTSTTTRTERKGERITNTNCYQYGLTQQKNLDGKSEYHNLDKLEFPNDLNNDNHRKSGVTESSIFSPVNLIVDKKFSSRSPSGETATTLPHLNSDDRLNNNSSIDIFLDNQLIANNIVQDSLDDKSSCIEKKSIKDPNNYCDTNIKSKSERFEPQTIGYENLQQKTVVNDVCDFEVGVNQNHICTDITFGSLMEKKLAKDDVDYRNYNEAIDSATNNNKNITSDECIGKMVKAHHQEYSQEDSFLEQTSFNSEQSNSTLLLREASCGTTVSSNNINSINDSDDSAVTDNDDDDDDEYDIDDIGHLRRPQATSSTIIDDCDQNNVSINYRERFENSNYSPKSLTVNAASTVKNDLYDNVECSKQSSKHTVGGLAFEINFNRNNEIVNACDSSSQPSSSTLTSFVLLPPNLKCKGEKFKNNYCTNVENQKDFDESSSLNVHFVKNHNCDKAINSDSKPNNFEIHQLKCLESTATSNQCEKECYSSGFPKKIPNVITFTLRKSDTFDKNINLISSDNISARETEEKDNSMPIDCAQEKSKRLSLSKFNGRSSSSSATATKQIRKHDDDRFSVDSVNNAEVTVINTNRRSQPRQLSESAVYLINRMFEGNNYHQKLHQSDAISEKKNQFCSSIIENYCPSQSSSLNTYSLSQTKPISKPQNFDQSSPPMDATDSLSSFQLKSGAMNLQNNDPILFSIIDDDDVIPDDISDSGTYVVEIDEDGNKHRKPDRDSKNPYPKNSMMLSDDEDDLIEKETISYCDEDSDSINNESNAKSDEDKLEIARRQIDELFSNYEKNQTPRRESTNLNNATFTRCKRSSQKSQSFNYQNTAIDNHLPKPVESNGSEALNTSLDQDKSKKRLSTELLSAFKKINIKLEKTARLGKLSLAEGLKKSDKNDANRCQCQSEPSTPSLSSMTNKKKIAQPASIINANTNRKCLMTTPINDFSSSHSSNSKQPISDLEYLENNSRPRSESITSNSSNQSTNLRFNRAFALRRARLGIDTAGFETNDRKNLNKIPTKSNFEAPKKQSKLSSFERNDGGRYSLRVPNMRMSATVGSVSPEKIVKQKSPLPLRKPIRYSLGVSPKSDSFTPSNVCKIPTMKCHSTSSSVNSSNENLALSHRAFKESDYCRRRIQKNEIVKPKISYSDNEIVMDGDSSCDENPISTRIGRQSLRQTSLANSRRPPWLKSIKKSHLSLDIQTDELNSNIKHEPLFGSNLSSQSKNFSHRSLLSQGESNESAKETQCESPSVDSVRSKPSFQVGKRFFSTKPHRMAQFEKEFNIIGRSASANSHQTAPEINLMAHSVTESLLSRSNLFNNDSNQEQNNHEQKQKLTQSPISSSINARIFSISPLDSLVISAINQLSLKLRNRMVDFLEKERSNHSPNSEPRILIDEILPQVNSATNQANVSKSHNYESSNISRDLSNILKNLKKVDQTFDVFYMLCEPNATNPDENLEKNKKIIANPIITNVSDSDSSGGESVQRSKSLIEPFDQTFEMNSKTFAPKRTSNSLSTRTSPSSSIASSENRSRSEFFIEI</sequence>
<reference evidence="4" key="1">
    <citation type="journal article" date="2020" name="PLoS Negl. Trop. Dis.">
        <title>High-quality nuclear genome for Sarcoptes scabiei-A critical resource for a neglected parasite.</title>
        <authorList>
            <person name="Korhonen P.K."/>
            <person name="Gasser R.B."/>
            <person name="Ma G."/>
            <person name="Wang T."/>
            <person name="Stroehlein A.J."/>
            <person name="Young N.D."/>
            <person name="Ang C.S."/>
            <person name="Fernando D.D."/>
            <person name="Lu H.C."/>
            <person name="Taylor S."/>
            <person name="Reynolds S.L."/>
            <person name="Mofiz E."/>
            <person name="Najaraj S.H."/>
            <person name="Gowda H."/>
            <person name="Madugundu A."/>
            <person name="Renuse S."/>
            <person name="Holt D."/>
            <person name="Pandey A."/>
            <person name="Papenfuss A.T."/>
            <person name="Fischer K."/>
        </authorList>
    </citation>
    <scope>NUCLEOTIDE SEQUENCE [LARGE SCALE GENOMIC DNA]</scope>
</reference>
<protein>
    <submittedName>
        <fullName evidence="2 3">Uncharacterized protein</fullName>
    </submittedName>
</protein>
<organism evidence="2">
    <name type="scientific">Sarcoptes scabiei</name>
    <name type="common">Itch mite</name>
    <name type="synonym">Acarus scabiei</name>
    <dbReference type="NCBI Taxonomy" id="52283"/>
    <lineage>
        <taxon>Eukaryota</taxon>
        <taxon>Metazoa</taxon>
        <taxon>Ecdysozoa</taxon>
        <taxon>Arthropoda</taxon>
        <taxon>Chelicerata</taxon>
        <taxon>Arachnida</taxon>
        <taxon>Acari</taxon>
        <taxon>Acariformes</taxon>
        <taxon>Sarcoptiformes</taxon>
        <taxon>Astigmata</taxon>
        <taxon>Psoroptidia</taxon>
        <taxon>Sarcoptoidea</taxon>
        <taxon>Sarcoptidae</taxon>
        <taxon>Sarcoptinae</taxon>
        <taxon>Sarcoptes</taxon>
    </lineage>
</organism>
<evidence type="ECO:0000313" key="3">
    <source>
        <dbReference type="EnsemblMetazoa" id="KAF7487625.1"/>
    </source>
</evidence>
<keyword evidence="4" id="KW-1185">Reference proteome</keyword>
<dbReference type="EnsemblMetazoa" id="SSS_6628s_mrna">
    <property type="protein sequence ID" value="KAF7487625.1"/>
    <property type="gene ID" value="SSS_6628"/>
</dbReference>
<feature type="region of interest" description="Disordered" evidence="1">
    <location>
        <begin position="1"/>
        <end position="20"/>
    </location>
</feature>
<reference evidence="3" key="3">
    <citation type="submission" date="2022-06" db="UniProtKB">
        <authorList>
            <consortium name="EnsemblMetazoa"/>
        </authorList>
    </citation>
    <scope>IDENTIFICATION</scope>
</reference>
<feature type="region of interest" description="Disordered" evidence="1">
    <location>
        <begin position="1694"/>
        <end position="1762"/>
    </location>
</feature>